<dbReference type="EMBL" id="JTDE01003251">
    <property type="protein sequence ID" value="KAF7256283.1"/>
    <property type="molecule type" value="Genomic_DNA"/>
</dbReference>
<keyword evidence="2" id="KW-1185">Reference proteome</keyword>
<gene>
    <name evidence="1" type="ORF">EG68_06834</name>
</gene>
<comment type="caution">
    <text evidence="1">The sequence shown here is derived from an EMBL/GenBank/DDBJ whole genome shotgun (WGS) entry which is preliminary data.</text>
</comment>
<reference evidence="1" key="1">
    <citation type="submission" date="2019-07" db="EMBL/GenBank/DDBJ databases">
        <title>Annotation for the trematode Paragonimus miyazaki's.</title>
        <authorList>
            <person name="Choi Y.-J."/>
        </authorList>
    </citation>
    <scope>NUCLEOTIDE SEQUENCE</scope>
    <source>
        <strain evidence="1">Japan</strain>
    </source>
</reference>
<dbReference type="AlphaFoldDB" id="A0A8S9YTA1"/>
<proteinExistence type="predicted"/>
<sequence length="138" mass="15862">MIQITLINSALRISIEGRGKVLFEEDNVDVTLSVIFSCFEYYVAQSQSNTTQLKMISGKYTPPDIIILYSRMITSSGDYRIIGSTFGEHYRFLNPQNLFSHHFVCLILSCKVHCIQRFCNITNPTVKVACNCFWLFPF</sequence>
<organism evidence="1 2">
    <name type="scientific">Paragonimus skrjabini miyazakii</name>
    <dbReference type="NCBI Taxonomy" id="59628"/>
    <lineage>
        <taxon>Eukaryota</taxon>
        <taxon>Metazoa</taxon>
        <taxon>Spiralia</taxon>
        <taxon>Lophotrochozoa</taxon>
        <taxon>Platyhelminthes</taxon>
        <taxon>Trematoda</taxon>
        <taxon>Digenea</taxon>
        <taxon>Plagiorchiida</taxon>
        <taxon>Troglotremata</taxon>
        <taxon>Troglotrematidae</taxon>
        <taxon>Paragonimus</taxon>
    </lineage>
</organism>
<name>A0A8S9YTA1_9TREM</name>
<evidence type="ECO:0000313" key="1">
    <source>
        <dbReference type="EMBL" id="KAF7256283.1"/>
    </source>
</evidence>
<dbReference type="Proteomes" id="UP000822476">
    <property type="component" value="Unassembled WGS sequence"/>
</dbReference>
<accession>A0A8S9YTA1</accession>
<protein>
    <submittedName>
        <fullName evidence="1">Uncharacterized protein</fullName>
    </submittedName>
</protein>
<evidence type="ECO:0000313" key="2">
    <source>
        <dbReference type="Proteomes" id="UP000822476"/>
    </source>
</evidence>